<dbReference type="Proteomes" id="UP000235943">
    <property type="component" value="Unassembled WGS sequence"/>
</dbReference>
<evidence type="ECO:0000313" key="2">
    <source>
        <dbReference type="EMBL" id="PNG21890.1"/>
    </source>
</evidence>
<accession>A0A2N8TSC4</accession>
<feature type="region of interest" description="Disordered" evidence="1">
    <location>
        <begin position="1"/>
        <end position="29"/>
    </location>
</feature>
<sequence length="107" mass="11362">MTELDPRQHLLSSRRHLRDASGTAVSRPVSFAEEAAEQRENLSGGLDDARATITGTEALASAALLKEFAARLRHDLTHGAIAPDAEELAQVATDLAERMAKAGGLTD</sequence>
<gene>
    <name evidence="2" type="ORF">C1J00_12335</name>
</gene>
<organism evidence="2 3">
    <name type="scientific">Streptomyces cahuitamycinicus</name>
    <dbReference type="NCBI Taxonomy" id="2070367"/>
    <lineage>
        <taxon>Bacteria</taxon>
        <taxon>Bacillati</taxon>
        <taxon>Actinomycetota</taxon>
        <taxon>Actinomycetes</taxon>
        <taxon>Kitasatosporales</taxon>
        <taxon>Streptomycetaceae</taxon>
        <taxon>Streptomyces</taxon>
    </lineage>
</organism>
<proteinExistence type="predicted"/>
<name>A0A2N8TSC4_9ACTN</name>
<evidence type="ECO:0000256" key="1">
    <source>
        <dbReference type="SAM" id="MobiDB-lite"/>
    </source>
</evidence>
<evidence type="ECO:0000313" key="3">
    <source>
        <dbReference type="Proteomes" id="UP000235943"/>
    </source>
</evidence>
<dbReference type="AlphaFoldDB" id="A0A2N8TSC4"/>
<reference evidence="2 3" key="1">
    <citation type="submission" date="2018-01" db="EMBL/GenBank/DDBJ databases">
        <title>Draft genome sequence of Streptomyces sp. 13K301.</title>
        <authorList>
            <person name="Sahin N."/>
            <person name="Saygin H."/>
            <person name="Ay H."/>
        </authorList>
    </citation>
    <scope>NUCLEOTIDE SEQUENCE [LARGE SCALE GENOMIC DNA]</scope>
    <source>
        <strain evidence="2 3">13K301</strain>
    </source>
</reference>
<dbReference type="RefSeq" id="WP_102909089.1">
    <property type="nucleotide sequence ID" value="NZ_POUC01000068.1"/>
</dbReference>
<protein>
    <submittedName>
        <fullName evidence="2">Uncharacterized protein</fullName>
    </submittedName>
</protein>
<dbReference type="OrthoDB" id="5192805at2"/>
<dbReference type="EMBL" id="POUC01000068">
    <property type="protein sequence ID" value="PNG21890.1"/>
    <property type="molecule type" value="Genomic_DNA"/>
</dbReference>
<keyword evidence="3" id="KW-1185">Reference proteome</keyword>
<comment type="caution">
    <text evidence="2">The sequence shown here is derived from an EMBL/GenBank/DDBJ whole genome shotgun (WGS) entry which is preliminary data.</text>
</comment>